<organism>
    <name type="scientific">Ixodes scapularis</name>
    <name type="common">Black-legged tick</name>
    <name type="synonym">Deer tick</name>
    <dbReference type="NCBI Taxonomy" id="6945"/>
    <lineage>
        <taxon>Eukaryota</taxon>
        <taxon>Metazoa</taxon>
        <taxon>Ecdysozoa</taxon>
        <taxon>Arthropoda</taxon>
        <taxon>Chelicerata</taxon>
        <taxon>Arachnida</taxon>
        <taxon>Acari</taxon>
        <taxon>Parasitiformes</taxon>
        <taxon>Ixodida</taxon>
        <taxon>Ixodoidea</taxon>
        <taxon>Ixodidae</taxon>
        <taxon>Ixodinae</taxon>
        <taxon>Ixodes</taxon>
    </lineage>
</organism>
<dbReference type="HOGENOM" id="CLU_3108733_0_0_1"/>
<accession>B7PEX0</accession>
<dbReference type="VEuPathDB" id="VectorBase:ISCI004904"/>
<dbReference type="VEuPathDB" id="VectorBase:ISCW004904"/>
<dbReference type="PaxDb" id="6945-B7PEX0"/>
<sequence>MEYANGAAVGTPTVDGGFSQIGMKARSPEGHAARAMQIRGEHMSWSLTWLW</sequence>
<keyword evidence="3" id="KW-1185">Reference proteome</keyword>
<reference evidence="1 3" key="1">
    <citation type="submission" date="2008-03" db="EMBL/GenBank/DDBJ databases">
        <title>Annotation of Ixodes scapularis.</title>
        <authorList>
            <consortium name="Ixodes scapularis Genome Project Consortium"/>
            <person name="Caler E."/>
            <person name="Hannick L.I."/>
            <person name="Bidwell S."/>
            <person name="Joardar V."/>
            <person name="Thiagarajan M."/>
            <person name="Amedeo P."/>
            <person name="Galinsky K.J."/>
            <person name="Schobel S."/>
            <person name="Inman J."/>
            <person name="Hostetler J."/>
            <person name="Miller J."/>
            <person name="Hammond M."/>
            <person name="Megy K."/>
            <person name="Lawson D."/>
            <person name="Kodira C."/>
            <person name="Sutton G."/>
            <person name="Meyer J."/>
            <person name="Hill C.A."/>
            <person name="Birren B."/>
            <person name="Nene V."/>
            <person name="Collins F."/>
            <person name="Alarcon-Chaidez F."/>
            <person name="Wikel S."/>
            <person name="Strausberg R."/>
        </authorList>
    </citation>
    <scope>NUCLEOTIDE SEQUENCE [LARGE SCALE GENOMIC DNA]</scope>
    <source>
        <strain evidence="3">Wikel</strain>
        <strain evidence="1">Wikel colony</strain>
    </source>
</reference>
<dbReference type="AlphaFoldDB" id="B7PEX0"/>
<evidence type="ECO:0000313" key="1">
    <source>
        <dbReference type="EMBL" id="EEC05142.1"/>
    </source>
</evidence>
<dbReference type="EMBL" id="DS698328">
    <property type="protein sequence ID" value="EEC05142.1"/>
    <property type="molecule type" value="Genomic_DNA"/>
</dbReference>
<name>B7PEX0_IXOSC</name>
<dbReference type="EMBL" id="ABJB010970751">
    <property type="status" value="NOT_ANNOTATED_CDS"/>
    <property type="molecule type" value="Genomic_DNA"/>
</dbReference>
<gene>
    <name evidence="1" type="ORF">IscW_ISCW004904</name>
</gene>
<dbReference type="Proteomes" id="UP000001555">
    <property type="component" value="Unassembled WGS sequence"/>
</dbReference>
<evidence type="ECO:0000313" key="3">
    <source>
        <dbReference type="Proteomes" id="UP000001555"/>
    </source>
</evidence>
<protein>
    <submittedName>
        <fullName evidence="1 2">Uncharacterized protein</fullName>
    </submittedName>
</protein>
<dbReference type="InParanoid" id="B7PEX0"/>
<dbReference type="EnsemblMetazoa" id="ISCW004904-RA">
    <property type="protein sequence ID" value="ISCW004904-PA"/>
    <property type="gene ID" value="ISCW004904"/>
</dbReference>
<reference evidence="2" key="2">
    <citation type="submission" date="2020-05" db="UniProtKB">
        <authorList>
            <consortium name="EnsemblMetazoa"/>
        </authorList>
    </citation>
    <scope>IDENTIFICATION</scope>
    <source>
        <strain evidence="2">wikel</strain>
    </source>
</reference>
<proteinExistence type="predicted"/>
<evidence type="ECO:0000313" key="2">
    <source>
        <dbReference type="EnsemblMetazoa" id="ISCW004904-PA"/>
    </source>
</evidence>